<dbReference type="InterPro" id="IPR044135">
    <property type="entry name" value="Met-tRNA-FMT_C"/>
</dbReference>
<comment type="similarity">
    <text evidence="1 5">Belongs to the Fmt family.</text>
</comment>
<feature type="domain" description="Formyl transferase C-terminal" evidence="7">
    <location>
        <begin position="205"/>
        <end position="296"/>
    </location>
</feature>
<comment type="caution">
    <text evidence="8">The sequence shown here is derived from an EMBL/GenBank/DDBJ whole genome shotgun (WGS) entry which is preliminary data.</text>
</comment>
<dbReference type="SUPFAM" id="SSF53328">
    <property type="entry name" value="Formyltransferase"/>
    <property type="match status" value="1"/>
</dbReference>
<dbReference type="SUPFAM" id="SSF50486">
    <property type="entry name" value="FMT C-terminal domain-like"/>
    <property type="match status" value="1"/>
</dbReference>
<evidence type="ECO:0000256" key="5">
    <source>
        <dbReference type="HAMAP-Rule" id="MF_00182"/>
    </source>
</evidence>
<dbReference type="InterPro" id="IPR011034">
    <property type="entry name" value="Formyl_transferase-like_C_sf"/>
</dbReference>
<evidence type="ECO:0000259" key="6">
    <source>
        <dbReference type="Pfam" id="PF00551"/>
    </source>
</evidence>
<evidence type="ECO:0000256" key="3">
    <source>
        <dbReference type="ARBA" id="ARBA00022679"/>
    </source>
</evidence>
<dbReference type="InterPro" id="IPR001555">
    <property type="entry name" value="GART_AS"/>
</dbReference>
<dbReference type="GO" id="GO:0004479">
    <property type="term" value="F:methionyl-tRNA formyltransferase activity"/>
    <property type="evidence" value="ECO:0007669"/>
    <property type="project" value="UniProtKB-UniRule"/>
</dbReference>
<dbReference type="FunFam" id="3.40.50.12230:FF:000001">
    <property type="entry name" value="Methionyl-tRNA formyltransferase"/>
    <property type="match status" value="1"/>
</dbReference>
<evidence type="ECO:0000256" key="4">
    <source>
        <dbReference type="ARBA" id="ARBA00022917"/>
    </source>
</evidence>
<evidence type="ECO:0000256" key="2">
    <source>
        <dbReference type="ARBA" id="ARBA00012261"/>
    </source>
</evidence>
<evidence type="ECO:0000313" key="8">
    <source>
        <dbReference type="EMBL" id="HIT95393.1"/>
    </source>
</evidence>
<dbReference type="InterPro" id="IPR036477">
    <property type="entry name" value="Formyl_transf_N_sf"/>
</dbReference>
<dbReference type="AlphaFoldDB" id="A0A9D1H844"/>
<evidence type="ECO:0000259" key="7">
    <source>
        <dbReference type="Pfam" id="PF02911"/>
    </source>
</evidence>
<sequence length="306" mass="33757">MNIVFMGTPDFAVPCLQKLLDAGYPVTGVFTQPDKPKGRGYKLVPPPVKELAMAHDIPVFQPNSLRNDESFEMIKSCAPDLIVVVAYGKILPKRVLELPKYGCINVHASLLPRYRGAGPIQWAILNGESETGITTMYMGEGLDTGDMLEQVKTPIGENETADELYTRLSKMGAETLLVTLQKLEADALLRTPQDDSLSCYAPILDKSLCPIDFNKTAWEIHNQIRGLSSWPAATTTYKGKRLKVYESRLVSRNGQPGEILDTKRFIVACKEGAVELVSVQYEGGRRMDGDAFLRGRPPVPGEKLGE</sequence>
<dbReference type="InterPro" id="IPR002376">
    <property type="entry name" value="Formyl_transf_N"/>
</dbReference>
<comment type="catalytic activity">
    <reaction evidence="5">
        <text>L-methionyl-tRNA(fMet) + (6R)-10-formyltetrahydrofolate = N-formyl-L-methionyl-tRNA(fMet) + (6S)-5,6,7,8-tetrahydrofolate + H(+)</text>
        <dbReference type="Rhea" id="RHEA:24380"/>
        <dbReference type="Rhea" id="RHEA-COMP:9952"/>
        <dbReference type="Rhea" id="RHEA-COMP:9953"/>
        <dbReference type="ChEBI" id="CHEBI:15378"/>
        <dbReference type="ChEBI" id="CHEBI:57453"/>
        <dbReference type="ChEBI" id="CHEBI:78530"/>
        <dbReference type="ChEBI" id="CHEBI:78844"/>
        <dbReference type="ChEBI" id="CHEBI:195366"/>
        <dbReference type="EC" id="2.1.2.9"/>
    </reaction>
</comment>
<dbReference type="CDD" id="cd08646">
    <property type="entry name" value="FMT_core_Met-tRNA-FMT_N"/>
    <property type="match status" value="1"/>
</dbReference>
<dbReference type="Pfam" id="PF00551">
    <property type="entry name" value="Formyl_trans_N"/>
    <property type="match status" value="1"/>
</dbReference>
<proteinExistence type="inferred from homology"/>
<dbReference type="EMBL" id="DVLW01000259">
    <property type="protein sequence ID" value="HIT95393.1"/>
    <property type="molecule type" value="Genomic_DNA"/>
</dbReference>
<dbReference type="PROSITE" id="PS00373">
    <property type="entry name" value="GART"/>
    <property type="match status" value="1"/>
</dbReference>
<dbReference type="CDD" id="cd08704">
    <property type="entry name" value="Met_tRNA_FMT_C"/>
    <property type="match status" value="1"/>
</dbReference>
<organism evidence="8 9">
    <name type="scientific">Candidatus Faecivivens stercoripullorum</name>
    <dbReference type="NCBI Taxonomy" id="2840805"/>
    <lineage>
        <taxon>Bacteria</taxon>
        <taxon>Bacillati</taxon>
        <taxon>Bacillota</taxon>
        <taxon>Clostridia</taxon>
        <taxon>Eubacteriales</taxon>
        <taxon>Oscillospiraceae</taxon>
        <taxon>Oscillospiraceae incertae sedis</taxon>
        <taxon>Candidatus Faecivivens</taxon>
    </lineage>
</organism>
<name>A0A9D1H844_9FIRM</name>
<dbReference type="EC" id="2.1.2.9" evidence="2 5"/>
<dbReference type="InterPro" id="IPR041711">
    <property type="entry name" value="Met-tRNA-FMT_N"/>
</dbReference>
<evidence type="ECO:0000256" key="1">
    <source>
        <dbReference type="ARBA" id="ARBA00010699"/>
    </source>
</evidence>
<dbReference type="PANTHER" id="PTHR11138">
    <property type="entry name" value="METHIONYL-TRNA FORMYLTRANSFERASE"/>
    <property type="match status" value="1"/>
</dbReference>
<evidence type="ECO:0000313" key="9">
    <source>
        <dbReference type="Proteomes" id="UP000824160"/>
    </source>
</evidence>
<reference evidence="8" key="1">
    <citation type="submission" date="2020-10" db="EMBL/GenBank/DDBJ databases">
        <authorList>
            <person name="Gilroy R."/>
        </authorList>
    </citation>
    <scope>NUCLEOTIDE SEQUENCE</scope>
    <source>
        <strain evidence="8">ChiBcec7-5410</strain>
    </source>
</reference>
<dbReference type="InterPro" id="IPR005794">
    <property type="entry name" value="Fmt"/>
</dbReference>
<dbReference type="PANTHER" id="PTHR11138:SF5">
    <property type="entry name" value="METHIONYL-TRNA FORMYLTRANSFERASE, MITOCHONDRIAL"/>
    <property type="match status" value="1"/>
</dbReference>
<dbReference type="InterPro" id="IPR005793">
    <property type="entry name" value="Formyl_trans_C"/>
</dbReference>
<dbReference type="HAMAP" id="MF_00182">
    <property type="entry name" value="Formyl_trans"/>
    <property type="match status" value="1"/>
</dbReference>
<feature type="binding site" evidence="5">
    <location>
        <begin position="109"/>
        <end position="112"/>
    </location>
    <ligand>
        <name>(6S)-5,6,7,8-tetrahydrofolate</name>
        <dbReference type="ChEBI" id="CHEBI:57453"/>
    </ligand>
</feature>
<dbReference type="Pfam" id="PF02911">
    <property type="entry name" value="Formyl_trans_C"/>
    <property type="match status" value="1"/>
</dbReference>
<accession>A0A9D1H844</accession>
<keyword evidence="3 5" id="KW-0808">Transferase</keyword>
<gene>
    <name evidence="5" type="primary">fmt</name>
    <name evidence="8" type="ORF">IAC43_09420</name>
</gene>
<keyword evidence="4 5" id="KW-0648">Protein biosynthesis</keyword>
<dbReference type="Proteomes" id="UP000824160">
    <property type="component" value="Unassembled WGS sequence"/>
</dbReference>
<feature type="domain" description="Formyl transferase N-terminal" evidence="6">
    <location>
        <begin position="1"/>
        <end position="177"/>
    </location>
</feature>
<dbReference type="GO" id="GO:0005829">
    <property type="term" value="C:cytosol"/>
    <property type="evidence" value="ECO:0007669"/>
    <property type="project" value="TreeGrafter"/>
</dbReference>
<comment type="function">
    <text evidence="5">Attaches a formyl group to the free amino group of methionyl-tRNA(fMet). The formyl group appears to play a dual role in the initiator identity of N-formylmethionyl-tRNA by promoting its recognition by IF2 and preventing the misappropriation of this tRNA by the elongation apparatus.</text>
</comment>
<reference evidence="8" key="2">
    <citation type="journal article" date="2021" name="PeerJ">
        <title>Extensive microbial diversity within the chicken gut microbiome revealed by metagenomics and culture.</title>
        <authorList>
            <person name="Gilroy R."/>
            <person name="Ravi A."/>
            <person name="Getino M."/>
            <person name="Pursley I."/>
            <person name="Horton D.L."/>
            <person name="Alikhan N.F."/>
            <person name="Baker D."/>
            <person name="Gharbi K."/>
            <person name="Hall N."/>
            <person name="Watson M."/>
            <person name="Adriaenssens E.M."/>
            <person name="Foster-Nyarko E."/>
            <person name="Jarju S."/>
            <person name="Secka A."/>
            <person name="Antonio M."/>
            <person name="Oren A."/>
            <person name="Chaudhuri R.R."/>
            <person name="La Ragione R."/>
            <person name="Hildebrand F."/>
            <person name="Pallen M.J."/>
        </authorList>
    </citation>
    <scope>NUCLEOTIDE SEQUENCE</scope>
    <source>
        <strain evidence="8">ChiBcec7-5410</strain>
    </source>
</reference>
<dbReference type="Gene3D" id="3.40.50.12230">
    <property type="match status" value="1"/>
</dbReference>
<protein>
    <recommendedName>
        <fullName evidence="2 5">Methionyl-tRNA formyltransferase</fullName>
        <ecNumber evidence="2 5">2.1.2.9</ecNumber>
    </recommendedName>
</protein>
<dbReference type="NCBIfam" id="TIGR00460">
    <property type="entry name" value="fmt"/>
    <property type="match status" value="1"/>
</dbReference>